<dbReference type="Gene3D" id="1.10.101.10">
    <property type="entry name" value="PGBD-like superfamily/PGBD"/>
    <property type="match status" value="1"/>
</dbReference>
<evidence type="ECO:0000256" key="5">
    <source>
        <dbReference type="ARBA" id="ARBA00023316"/>
    </source>
</evidence>
<evidence type="ECO:0000256" key="2">
    <source>
        <dbReference type="ARBA" id="ARBA00007553"/>
    </source>
</evidence>
<organism evidence="7 8">
    <name type="scientific">Streptosporangium jomthongense</name>
    <dbReference type="NCBI Taxonomy" id="1193683"/>
    <lineage>
        <taxon>Bacteria</taxon>
        <taxon>Bacillati</taxon>
        <taxon>Actinomycetota</taxon>
        <taxon>Actinomycetes</taxon>
        <taxon>Streptosporangiales</taxon>
        <taxon>Streptosporangiaceae</taxon>
        <taxon>Streptosporangium</taxon>
    </lineage>
</organism>
<comment type="caution">
    <text evidence="7">The sequence shown here is derived from an EMBL/GenBank/DDBJ whole genome shotgun (WGS) entry which is preliminary data.</text>
</comment>
<dbReference type="EC" id="3.5.1.28" evidence="3"/>
<dbReference type="RefSeq" id="WP_386197129.1">
    <property type="nucleotide sequence ID" value="NZ_JBHSBC010000067.1"/>
</dbReference>
<evidence type="ECO:0000259" key="6">
    <source>
        <dbReference type="SMART" id="SM00644"/>
    </source>
</evidence>
<dbReference type="InterPro" id="IPR051206">
    <property type="entry name" value="NAMLAA_amidase_2"/>
</dbReference>
<keyword evidence="4 7" id="KW-0378">Hydrolase</keyword>
<evidence type="ECO:0000313" key="7">
    <source>
        <dbReference type="EMBL" id="MFC3986779.1"/>
    </source>
</evidence>
<comment type="catalytic activity">
    <reaction evidence="1">
        <text>Hydrolyzes the link between N-acetylmuramoyl residues and L-amino acid residues in certain cell-wall glycopeptides.</text>
        <dbReference type="EC" id="3.5.1.28"/>
    </reaction>
</comment>
<sequence length="272" mass="29823">MRFVQAAKHGGTQSVVTRIVIHATVSPCVEGGARAVARYFQSSSAGGSAHYIVDPGEVVAAVRETTVAYHAPPNTGSIGVELCDPQKGPASRWADDDHQEMLRRAAVLVRQVAARWDVPLRRLSVAEVRAGKRGICGHVDVSAAFKQTDHSDPGSSFPWDEFMAMVRGDEAKPIKVVVRDGVALWPGRVLQVEDPMLHGEDVEAWQERLVRRGWRLDVDGWYGPQSRTVCRSWQRAVGLPVTGVVDRATWESTWAWKPPAEPEPTPEEPAAP</sequence>
<keyword evidence="5" id="KW-0961">Cell wall biogenesis/degradation</keyword>
<accession>A0ABV8FGS2</accession>
<evidence type="ECO:0000256" key="3">
    <source>
        <dbReference type="ARBA" id="ARBA00011901"/>
    </source>
</evidence>
<dbReference type="GO" id="GO:0008745">
    <property type="term" value="F:N-acetylmuramoyl-L-alanine amidase activity"/>
    <property type="evidence" value="ECO:0007669"/>
    <property type="project" value="UniProtKB-EC"/>
</dbReference>
<dbReference type="SMART" id="SM00644">
    <property type="entry name" value="Ami_2"/>
    <property type="match status" value="1"/>
</dbReference>
<dbReference type="InterPro" id="IPR036366">
    <property type="entry name" value="PGBDSf"/>
</dbReference>
<dbReference type="Gene3D" id="3.40.80.10">
    <property type="entry name" value="Peptidoglycan recognition protein-like"/>
    <property type="match status" value="1"/>
</dbReference>
<comment type="similarity">
    <text evidence="2">Belongs to the N-acetylmuramoyl-L-alanine amidase 2 family.</text>
</comment>
<dbReference type="InterPro" id="IPR002477">
    <property type="entry name" value="Peptidoglycan-bd-like"/>
</dbReference>
<evidence type="ECO:0000256" key="4">
    <source>
        <dbReference type="ARBA" id="ARBA00022801"/>
    </source>
</evidence>
<dbReference type="PANTHER" id="PTHR30417:SF1">
    <property type="entry name" value="N-ACETYLMURAMOYL-L-ALANINE AMIDASE AMID"/>
    <property type="match status" value="1"/>
</dbReference>
<dbReference type="PANTHER" id="PTHR30417">
    <property type="entry name" value="N-ACETYLMURAMOYL-L-ALANINE AMIDASE AMID"/>
    <property type="match status" value="1"/>
</dbReference>
<dbReference type="EMBL" id="JBHSBC010000067">
    <property type="protein sequence ID" value="MFC3986779.1"/>
    <property type="molecule type" value="Genomic_DNA"/>
</dbReference>
<keyword evidence="8" id="KW-1185">Reference proteome</keyword>
<dbReference type="Proteomes" id="UP001595698">
    <property type="component" value="Unassembled WGS sequence"/>
</dbReference>
<dbReference type="Pfam" id="PF01471">
    <property type="entry name" value="PG_binding_1"/>
    <property type="match status" value="1"/>
</dbReference>
<dbReference type="SUPFAM" id="SSF47090">
    <property type="entry name" value="PGBD-like"/>
    <property type="match status" value="1"/>
</dbReference>
<evidence type="ECO:0000256" key="1">
    <source>
        <dbReference type="ARBA" id="ARBA00001561"/>
    </source>
</evidence>
<name>A0ABV8FGS2_9ACTN</name>
<dbReference type="SUPFAM" id="SSF55846">
    <property type="entry name" value="N-acetylmuramoyl-L-alanine amidase-like"/>
    <property type="match status" value="1"/>
</dbReference>
<dbReference type="InterPro" id="IPR036365">
    <property type="entry name" value="PGBD-like_sf"/>
</dbReference>
<reference evidence="8" key="1">
    <citation type="journal article" date="2019" name="Int. J. Syst. Evol. Microbiol.">
        <title>The Global Catalogue of Microorganisms (GCM) 10K type strain sequencing project: providing services to taxonomists for standard genome sequencing and annotation.</title>
        <authorList>
            <consortium name="The Broad Institute Genomics Platform"/>
            <consortium name="The Broad Institute Genome Sequencing Center for Infectious Disease"/>
            <person name="Wu L."/>
            <person name="Ma J."/>
        </authorList>
    </citation>
    <scope>NUCLEOTIDE SEQUENCE [LARGE SCALE GENOMIC DNA]</scope>
    <source>
        <strain evidence="8">TBRC 7912</strain>
    </source>
</reference>
<dbReference type="InterPro" id="IPR036505">
    <property type="entry name" value="Amidase/PGRP_sf"/>
</dbReference>
<protein>
    <recommendedName>
        <fullName evidence="3">N-acetylmuramoyl-L-alanine amidase</fullName>
        <ecNumber evidence="3">3.5.1.28</ecNumber>
    </recommendedName>
</protein>
<dbReference type="CDD" id="cd06583">
    <property type="entry name" value="PGRP"/>
    <property type="match status" value="1"/>
</dbReference>
<evidence type="ECO:0000313" key="8">
    <source>
        <dbReference type="Proteomes" id="UP001595698"/>
    </source>
</evidence>
<proteinExistence type="inferred from homology"/>
<feature type="domain" description="N-acetylmuramoyl-L-alanine amidase" evidence="6">
    <location>
        <begin position="5"/>
        <end position="154"/>
    </location>
</feature>
<gene>
    <name evidence="7" type="ORF">ACFOYY_42085</name>
</gene>
<dbReference type="InterPro" id="IPR002502">
    <property type="entry name" value="Amidase_domain"/>
</dbReference>
<dbReference type="Pfam" id="PF01510">
    <property type="entry name" value="Amidase_2"/>
    <property type="match status" value="1"/>
</dbReference>